<sequence length="76" mass="8720">MLQKKKYLNKTIEINGSITEKNSDNLTIDDRVFCQLLNNTQNIPENNSPIIVKGRVIGYDDLLELVKLDQCTILKK</sequence>
<accession>A0ABY9XPN5</accession>
<reference evidence="1 2" key="1">
    <citation type="submission" date="2023-09" db="EMBL/GenBank/DDBJ databases">
        <title>Thalassobella suaedae gen. nov., sp. nov., a marine bacterium of the family Flavobacteriaceae isolated from a halophyte Suaeda japonica.</title>
        <authorList>
            <person name="Lee S.Y."/>
            <person name="Hwang C.Y."/>
        </authorList>
    </citation>
    <scope>NUCLEOTIDE SEQUENCE [LARGE SCALE GENOMIC DNA]</scope>
    <source>
        <strain evidence="1 2">HL-DH14</strain>
    </source>
</reference>
<dbReference type="EMBL" id="CP134537">
    <property type="protein sequence ID" value="WNH07871.1"/>
    <property type="molecule type" value="Genomic_DNA"/>
</dbReference>
<evidence type="ECO:0000313" key="1">
    <source>
        <dbReference type="EMBL" id="WNH07871.1"/>
    </source>
</evidence>
<dbReference type="RefSeq" id="WP_415864714.1">
    <property type="nucleotide sequence ID" value="NZ_CP134537.1"/>
</dbReference>
<name>A0ABY9XPN5_9FLAO</name>
<gene>
    <name evidence="1" type="ORF">RHP51_11765</name>
</gene>
<proteinExistence type="predicted"/>
<protein>
    <submittedName>
        <fullName evidence="1">Uncharacterized protein</fullName>
    </submittedName>
</protein>
<organism evidence="1 2">
    <name type="scientific">Thalassobellus suaedae</name>
    <dbReference type="NCBI Taxonomy" id="3074124"/>
    <lineage>
        <taxon>Bacteria</taxon>
        <taxon>Pseudomonadati</taxon>
        <taxon>Bacteroidota</taxon>
        <taxon>Flavobacteriia</taxon>
        <taxon>Flavobacteriales</taxon>
        <taxon>Flavobacteriaceae</taxon>
        <taxon>Thalassobellus</taxon>
    </lineage>
</organism>
<dbReference type="Proteomes" id="UP001302806">
    <property type="component" value="Chromosome"/>
</dbReference>
<evidence type="ECO:0000313" key="2">
    <source>
        <dbReference type="Proteomes" id="UP001302806"/>
    </source>
</evidence>